<dbReference type="EMBL" id="JAINZZ010000002">
    <property type="protein sequence ID" value="MBY8876561.1"/>
    <property type="molecule type" value="Genomic_DNA"/>
</dbReference>
<dbReference type="PANTHER" id="PTHR43734">
    <property type="entry name" value="PHYTOENE DESATURASE"/>
    <property type="match status" value="1"/>
</dbReference>
<dbReference type="RefSeq" id="WP_222960092.1">
    <property type="nucleotide sequence ID" value="NZ_JAINZZ010000002.1"/>
</dbReference>
<dbReference type="Proteomes" id="UP000778578">
    <property type="component" value="Unassembled WGS sequence"/>
</dbReference>
<dbReference type="InterPro" id="IPR002937">
    <property type="entry name" value="Amino_oxidase"/>
</dbReference>
<accession>A0ABS7Q0A4</accession>
<feature type="chain" id="PRO_5045168409" evidence="1">
    <location>
        <begin position="18"/>
        <end position="522"/>
    </location>
</feature>
<dbReference type="SUPFAM" id="SSF51905">
    <property type="entry name" value="FAD/NAD(P)-binding domain"/>
    <property type="match status" value="1"/>
</dbReference>
<reference evidence="3 4" key="1">
    <citation type="submission" date="2021-08" db="EMBL/GenBank/DDBJ databases">
        <title>WGS of actinomycetes from Thailand.</title>
        <authorList>
            <person name="Thawai C."/>
        </authorList>
    </citation>
    <scope>NUCLEOTIDE SEQUENCE [LARGE SCALE GENOMIC DNA]</scope>
    <source>
        <strain evidence="3 4">PLK6-54</strain>
    </source>
</reference>
<evidence type="ECO:0000313" key="3">
    <source>
        <dbReference type="EMBL" id="MBY8876561.1"/>
    </source>
</evidence>
<protein>
    <submittedName>
        <fullName evidence="3">NAD(P)/FAD-dependent oxidoreductase</fullName>
    </submittedName>
</protein>
<evidence type="ECO:0000313" key="4">
    <source>
        <dbReference type="Proteomes" id="UP000778578"/>
    </source>
</evidence>
<gene>
    <name evidence="3" type="ORF">K7862_02760</name>
</gene>
<comment type="caution">
    <text evidence="3">The sequence shown here is derived from an EMBL/GenBank/DDBJ whole genome shotgun (WGS) entry which is preliminary data.</text>
</comment>
<dbReference type="InterPro" id="IPR036188">
    <property type="entry name" value="FAD/NAD-bd_sf"/>
</dbReference>
<name>A0ABS7Q0A4_9ACTN</name>
<dbReference type="PANTHER" id="PTHR43734:SF1">
    <property type="entry name" value="PHYTOENE DESATURASE"/>
    <property type="match status" value="1"/>
</dbReference>
<sequence length="522" mass="52948">MARIAVIGAGMASMATAARLATGGHTVVVHERAETHGGGLGLLSRDGFRFDTGPGVLLLPAVQRDLFVKTGKAALEDVVDLVQVDPAVRHLLADGTAVALPNASRSGVVEALDAAFGPGSGERWSQVMVRAREVWEATRRPLLEDVLHDPAAQAADPYPAAVRRGLFRRAGTSGLAGVAARELGGGGLGALLESWALAYGLDPRHAPASASVLAYVEQTFGVWYPRGGMRALADALYERCLERRVEFRFGTAVTGLLVEDGRAAGLELAGGSRTPADVVVAGAPLPALYRDGVLPPEGPGAPFPGPAGEPGRCVVHLALRGPRPEGTAHRTVVHPAERAAEYAWVFGERRGDALPPAGGLTVTVLRPDDPATRPDDGHEAVTLVATVPCHTADGTGSAGGTGTATGTGTGLDWSSPGLAGAVAARMAEAAEAAVPGLRERELWRVVRTPADTASQTGAPGGSVPAPALAGAGGALLRPANRSAVPGLYRVGGWAHPGGGLPHAGMSGAIVADLVAGGPGGSR</sequence>
<dbReference type="Gene3D" id="3.50.50.60">
    <property type="entry name" value="FAD/NAD(P)-binding domain"/>
    <property type="match status" value="2"/>
</dbReference>
<proteinExistence type="predicted"/>
<organism evidence="3 4">
    <name type="scientific">Actinacidiphila acidipaludis</name>
    <dbReference type="NCBI Taxonomy" id="2873382"/>
    <lineage>
        <taxon>Bacteria</taxon>
        <taxon>Bacillati</taxon>
        <taxon>Actinomycetota</taxon>
        <taxon>Actinomycetes</taxon>
        <taxon>Kitasatosporales</taxon>
        <taxon>Streptomycetaceae</taxon>
        <taxon>Actinacidiphila</taxon>
    </lineage>
</organism>
<evidence type="ECO:0000259" key="2">
    <source>
        <dbReference type="Pfam" id="PF01593"/>
    </source>
</evidence>
<evidence type="ECO:0000256" key="1">
    <source>
        <dbReference type="SAM" id="SignalP"/>
    </source>
</evidence>
<feature type="domain" description="Amine oxidase" evidence="2">
    <location>
        <begin position="14"/>
        <end position="297"/>
    </location>
</feature>
<feature type="signal peptide" evidence="1">
    <location>
        <begin position="1"/>
        <end position="17"/>
    </location>
</feature>
<keyword evidence="4" id="KW-1185">Reference proteome</keyword>
<keyword evidence="1" id="KW-0732">Signal</keyword>
<dbReference type="Pfam" id="PF01593">
    <property type="entry name" value="Amino_oxidase"/>
    <property type="match status" value="1"/>
</dbReference>